<dbReference type="Gene3D" id="1.20.5.170">
    <property type="match status" value="1"/>
</dbReference>
<name>A0ABV6BHT6_9GAMM</name>
<evidence type="ECO:0000313" key="9">
    <source>
        <dbReference type="EMBL" id="MFC0050426.1"/>
    </source>
</evidence>
<dbReference type="InterPro" id="IPR001451">
    <property type="entry name" value="Hexapep"/>
</dbReference>
<dbReference type="SUPFAM" id="SSF51161">
    <property type="entry name" value="Trimeric LpxA-like enzymes"/>
    <property type="match status" value="1"/>
</dbReference>
<keyword evidence="3 7" id="KW-0808">Transferase</keyword>
<dbReference type="HAMAP" id="MF_00523">
    <property type="entry name" value="LpxD"/>
    <property type="match status" value="1"/>
</dbReference>
<evidence type="ECO:0000256" key="6">
    <source>
        <dbReference type="ARBA" id="ARBA00023315"/>
    </source>
</evidence>
<dbReference type="NCBIfam" id="NF002060">
    <property type="entry name" value="PRK00892.1"/>
    <property type="match status" value="1"/>
</dbReference>
<keyword evidence="4 7" id="KW-0677">Repeat</keyword>
<dbReference type="Pfam" id="PF00132">
    <property type="entry name" value="Hexapep"/>
    <property type="match status" value="2"/>
</dbReference>
<keyword evidence="10" id="KW-1185">Reference proteome</keyword>
<proteinExistence type="inferred from homology"/>
<keyword evidence="5 7" id="KW-0443">Lipid metabolism</keyword>
<dbReference type="PANTHER" id="PTHR43378:SF2">
    <property type="entry name" value="UDP-3-O-ACYLGLUCOSAMINE N-ACYLTRANSFERASE 1, MITOCHONDRIAL-RELATED"/>
    <property type="match status" value="1"/>
</dbReference>
<dbReference type="Pfam" id="PF04613">
    <property type="entry name" value="LpxD"/>
    <property type="match status" value="1"/>
</dbReference>
<comment type="function">
    <text evidence="7">Catalyzes the N-acylation of UDP-3-O-acylglucosamine using 3-hydroxyacyl-ACP as the acyl donor. Is involved in the biosynthesis of lipid A, a phosphorylated glycolipid that anchors the lipopolysaccharide to the outer membrane of the cell.</text>
</comment>
<comment type="pathway">
    <text evidence="7">Bacterial outer membrane biogenesis; LPS lipid A biosynthesis.</text>
</comment>
<dbReference type="EC" id="2.3.1.191" evidence="7"/>
<evidence type="ECO:0000256" key="2">
    <source>
        <dbReference type="ARBA" id="ARBA00022556"/>
    </source>
</evidence>
<evidence type="ECO:0000256" key="5">
    <source>
        <dbReference type="ARBA" id="ARBA00023098"/>
    </source>
</evidence>
<sequence>MPAFSLHELAQLLSAELHGDGAEIISAVATLENAVRGQITFLSNSKYRKYLQQTQASVVLISAAELEYCPVAALVVPDPYVAFAKVAQLLDNTPRAATAIAPTAQIDASAQLGADVAIGHHAVISAGAVIGDGVQIGAGCFIGEGAVIGAGSKIWPNVSIYHRVRLGADCIVHSGAVLGADGFGFANQRGNWLKIPQVGTVIIGDRCEIGASTTIDRGALEDTVIGTNCIIDNQVQIAHNVQIGDHTAIAGCTVVAGSTKIGKYCIIGGACAINGHMEICDGVQITGMSMIIKSITEKGIYSSGMPAATNLEWRKNSARYRQLDQMYQRLRELEQQVAALTPSAGPNAS</sequence>
<reference evidence="9 10" key="1">
    <citation type="submission" date="2024-09" db="EMBL/GenBank/DDBJ databases">
        <authorList>
            <person name="Sun Q."/>
            <person name="Mori K."/>
        </authorList>
    </citation>
    <scope>NUCLEOTIDE SEQUENCE [LARGE SCALE GENOMIC DNA]</scope>
    <source>
        <strain evidence="9 10">KCTC 23315</strain>
    </source>
</reference>
<comment type="subunit">
    <text evidence="7">Homotrimer.</text>
</comment>
<dbReference type="NCBIfam" id="TIGR01853">
    <property type="entry name" value="lipid_A_lpxD"/>
    <property type="match status" value="1"/>
</dbReference>
<protein>
    <recommendedName>
        <fullName evidence="7">UDP-3-O-acylglucosamine N-acyltransferase</fullName>
        <ecNumber evidence="7">2.3.1.191</ecNumber>
    </recommendedName>
</protein>
<comment type="similarity">
    <text evidence="7">Belongs to the transferase hexapeptide repeat family. LpxD subfamily.</text>
</comment>
<keyword evidence="1 7" id="KW-0444">Lipid biosynthesis</keyword>
<dbReference type="InterPro" id="IPR007691">
    <property type="entry name" value="LpxD"/>
</dbReference>
<keyword evidence="2 7" id="KW-0441">Lipid A biosynthesis</keyword>
<evidence type="ECO:0000256" key="3">
    <source>
        <dbReference type="ARBA" id="ARBA00022679"/>
    </source>
</evidence>
<dbReference type="InterPro" id="IPR020573">
    <property type="entry name" value="UDP_GlcNAc_AcTrfase_non-rep"/>
</dbReference>
<dbReference type="GO" id="GO:0103118">
    <property type="term" value="F:UDP-3-O-[(3R)-3-hydroxyacyl]-glucosamine N-acyltransferase activity"/>
    <property type="evidence" value="ECO:0007669"/>
    <property type="project" value="UniProtKB-EC"/>
</dbReference>
<feature type="active site" description="Proton acceptor" evidence="7">
    <location>
        <position position="239"/>
    </location>
</feature>
<evidence type="ECO:0000256" key="4">
    <source>
        <dbReference type="ARBA" id="ARBA00022737"/>
    </source>
</evidence>
<dbReference type="EMBL" id="JBHLXP010000005">
    <property type="protein sequence ID" value="MFC0050426.1"/>
    <property type="molecule type" value="Genomic_DNA"/>
</dbReference>
<comment type="caution">
    <text evidence="9">The sequence shown here is derived from an EMBL/GenBank/DDBJ whole genome shotgun (WGS) entry which is preliminary data.</text>
</comment>
<dbReference type="InterPro" id="IPR018357">
    <property type="entry name" value="Hexapep_transf_CS"/>
</dbReference>
<dbReference type="InterPro" id="IPR011004">
    <property type="entry name" value="Trimer_LpxA-like_sf"/>
</dbReference>
<feature type="domain" description="UDP-3-O-[3-hydroxymyristoyl] glucosamine N-acyltransferase non-repeat region" evidence="8">
    <location>
        <begin position="25"/>
        <end position="89"/>
    </location>
</feature>
<dbReference type="PANTHER" id="PTHR43378">
    <property type="entry name" value="UDP-3-O-ACYLGLUCOSAMINE N-ACYLTRANSFERASE"/>
    <property type="match status" value="1"/>
</dbReference>
<keyword evidence="6 7" id="KW-0012">Acyltransferase</keyword>
<dbReference type="Gene3D" id="3.40.1390.10">
    <property type="entry name" value="MurE/MurF, N-terminal domain"/>
    <property type="match status" value="1"/>
</dbReference>
<dbReference type="RefSeq" id="WP_377248176.1">
    <property type="nucleotide sequence ID" value="NZ_JBHLXP010000005.1"/>
</dbReference>
<evidence type="ECO:0000313" key="10">
    <source>
        <dbReference type="Proteomes" id="UP001589813"/>
    </source>
</evidence>
<gene>
    <name evidence="7 9" type="primary">lpxD</name>
    <name evidence="9" type="ORF">ACFFJP_19215</name>
</gene>
<dbReference type="Gene3D" id="2.160.10.10">
    <property type="entry name" value="Hexapeptide repeat proteins"/>
    <property type="match status" value="1"/>
</dbReference>
<dbReference type="Proteomes" id="UP001589813">
    <property type="component" value="Unassembled WGS sequence"/>
</dbReference>
<accession>A0ABV6BHT6</accession>
<organism evidence="9 10">
    <name type="scientific">Rheinheimera tilapiae</name>
    <dbReference type="NCBI Taxonomy" id="875043"/>
    <lineage>
        <taxon>Bacteria</taxon>
        <taxon>Pseudomonadati</taxon>
        <taxon>Pseudomonadota</taxon>
        <taxon>Gammaproteobacteria</taxon>
        <taxon>Chromatiales</taxon>
        <taxon>Chromatiaceae</taxon>
        <taxon>Rheinheimera</taxon>
    </lineage>
</organism>
<dbReference type="CDD" id="cd03352">
    <property type="entry name" value="LbH_LpxD"/>
    <property type="match status" value="1"/>
</dbReference>
<evidence type="ECO:0000256" key="1">
    <source>
        <dbReference type="ARBA" id="ARBA00022516"/>
    </source>
</evidence>
<comment type="catalytic activity">
    <reaction evidence="7">
        <text>a UDP-3-O-[(3R)-3-hydroxyacyl]-alpha-D-glucosamine + a (3R)-hydroxyacyl-[ACP] = a UDP-2-N,3-O-bis[(3R)-3-hydroxyacyl]-alpha-D-glucosamine + holo-[ACP] + H(+)</text>
        <dbReference type="Rhea" id="RHEA:53836"/>
        <dbReference type="Rhea" id="RHEA-COMP:9685"/>
        <dbReference type="Rhea" id="RHEA-COMP:9945"/>
        <dbReference type="ChEBI" id="CHEBI:15378"/>
        <dbReference type="ChEBI" id="CHEBI:64479"/>
        <dbReference type="ChEBI" id="CHEBI:78827"/>
        <dbReference type="ChEBI" id="CHEBI:137740"/>
        <dbReference type="ChEBI" id="CHEBI:137748"/>
        <dbReference type="EC" id="2.3.1.191"/>
    </reaction>
</comment>
<evidence type="ECO:0000259" key="8">
    <source>
        <dbReference type="Pfam" id="PF04613"/>
    </source>
</evidence>
<evidence type="ECO:0000256" key="7">
    <source>
        <dbReference type="HAMAP-Rule" id="MF_00523"/>
    </source>
</evidence>
<dbReference type="PROSITE" id="PS00101">
    <property type="entry name" value="HEXAPEP_TRANSFERASES"/>
    <property type="match status" value="1"/>
</dbReference>